<keyword evidence="5" id="KW-1279">T cell receptor</keyword>
<reference evidence="8 9" key="1">
    <citation type="submission" date="2024-02" db="EMBL/GenBank/DDBJ databases">
        <title>Chromosome-level genome assembly of the Eurasian Minnow (Phoxinus phoxinus).</title>
        <authorList>
            <person name="Oriowo T.O."/>
            <person name="Martin S."/>
            <person name="Stange M."/>
            <person name="Chrysostomakis Y."/>
            <person name="Brown T."/>
            <person name="Winkler S."/>
            <person name="Kukowka S."/>
            <person name="Myers E.W."/>
            <person name="Bohne A."/>
        </authorList>
    </citation>
    <scope>NUCLEOTIDE SEQUENCE [LARGE SCALE GENOMIC DNA]</scope>
    <source>
        <strain evidence="8">ZFMK-TIS-60720</strain>
        <tissue evidence="8">Whole Organism</tissue>
    </source>
</reference>
<dbReference type="Pfam" id="PF07686">
    <property type="entry name" value="V-set"/>
    <property type="match status" value="1"/>
</dbReference>
<keyword evidence="6" id="KW-1133">Transmembrane helix</keyword>
<keyword evidence="3" id="KW-0675">Receptor</keyword>
<evidence type="ECO:0000313" key="8">
    <source>
        <dbReference type="EMBL" id="KAK7163309.1"/>
    </source>
</evidence>
<sequence>MQSLAEQQNYNFIMLINMLLFLTALICSLICGSFANITPVQIEVYEKEGEKVTLSCNYSSASTLQWYRQYPGSVPEFLLVIIPSTGKVSQKSEIVDRDPRFSGKVNEKKTHVYLEISTAKVTDSAMYYCALVPTVTGNTRTLYKNSLRNTV</sequence>
<dbReference type="InterPro" id="IPR013106">
    <property type="entry name" value="Ig_V-set"/>
</dbReference>
<dbReference type="InterPro" id="IPR051287">
    <property type="entry name" value="TCR_variable_region"/>
</dbReference>
<name>A0AAN9DDK0_9TELE</name>
<keyword evidence="6" id="KW-0472">Membrane</keyword>
<feature type="transmembrane region" description="Helical" evidence="6">
    <location>
        <begin position="12"/>
        <end position="35"/>
    </location>
</feature>
<dbReference type="GO" id="GO:0042101">
    <property type="term" value="C:T cell receptor complex"/>
    <property type="evidence" value="ECO:0007669"/>
    <property type="project" value="UniProtKB-KW"/>
</dbReference>
<keyword evidence="9" id="KW-1185">Reference proteome</keyword>
<evidence type="ECO:0000256" key="6">
    <source>
        <dbReference type="SAM" id="Phobius"/>
    </source>
</evidence>
<keyword evidence="5" id="KW-0391">Immunity</keyword>
<proteinExistence type="predicted"/>
<keyword evidence="6" id="KW-0812">Transmembrane</keyword>
<dbReference type="AlphaFoldDB" id="A0AAN9DDK0"/>
<feature type="domain" description="Ig-like" evidence="7">
    <location>
        <begin position="39"/>
        <end position="129"/>
    </location>
</feature>
<dbReference type="PANTHER" id="PTHR19367:SF18">
    <property type="entry name" value="T CELL RECEPTOR ALPHA VARIABLE 16"/>
    <property type="match status" value="1"/>
</dbReference>
<dbReference type="InterPro" id="IPR007110">
    <property type="entry name" value="Ig-like_dom"/>
</dbReference>
<keyword evidence="2" id="KW-1064">Adaptive immunity</keyword>
<dbReference type="GO" id="GO:0002250">
    <property type="term" value="P:adaptive immune response"/>
    <property type="evidence" value="ECO:0007669"/>
    <property type="project" value="UniProtKB-KW"/>
</dbReference>
<organism evidence="8 9">
    <name type="scientific">Phoxinus phoxinus</name>
    <name type="common">Eurasian minnow</name>
    <dbReference type="NCBI Taxonomy" id="58324"/>
    <lineage>
        <taxon>Eukaryota</taxon>
        <taxon>Metazoa</taxon>
        <taxon>Chordata</taxon>
        <taxon>Craniata</taxon>
        <taxon>Vertebrata</taxon>
        <taxon>Euteleostomi</taxon>
        <taxon>Actinopterygii</taxon>
        <taxon>Neopterygii</taxon>
        <taxon>Teleostei</taxon>
        <taxon>Ostariophysi</taxon>
        <taxon>Cypriniformes</taxon>
        <taxon>Leuciscidae</taxon>
        <taxon>Phoxininae</taxon>
        <taxon>Phoxinus</taxon>
    </lineage>
</organism>
<keyword evidence="1" id="KW-0732">Signal</keyword>
<dbReference type="PROSITE" id="PS50835">
    <property type="entry name" value="IG_LIKE"/>
    <property type="match status" value="1"/>
</dbReference>
<evidence type="ECO:0000256" key="3">
    <source>
        <dbReference type="ARBA" id="ARBA00023170"/>
    </source>
</evidence>
<evidence type="ECO:0000256" key="2">
    <source>
        <dbReference type="ARBA" id="ARBA00023130"/>
    </source>
</evidence>
<comment type="caution">
    <text evidence="8">The sequence shown here is derived from an EMBL/GenBank/DDBJ whole genome shotgun (WGS) entry which is preliminary data.</text>
</comment>
<evidence type="ECO:0000256" key="4">
    <source>
        <dbReference type="ARBA" id="ARBA00023319"/>
    </source>
</evidence>
<accession>A0AAN9DDK0</accession>
<dbReference type="SUPFAM" id="SSF48726">
    <property type="entry name" value="Immunoglobulin"/>
    <property type="match status" value="1"/>
</dbReference>
<dbReference type="InterPro" id="IPR013783">
    <property type="entry name" value="Ig-like_fold"/>
</dbReference>
<dbReference type="EMBL" id="JAYKXH010000007">
    <property type="protein sequence ID" value="KAK7163309.1"/>
    <property type="molecule type" value="Genomic_DNA"/>
</dbReference>
<dbReference type="SMART" id="SM00409">
    <property type="entry name" value="IG"/>
    <property type="match status" value="1"/>
</dbReference>
<dbReference type="Proteomes" id="UP001364617">
    <property type="component" value="Unassembled WGS sequence"/>
</dbReference>
<evidence type="ECO:0000259" key="7">
    <source>
        <dbReference type="PROSITE" id="PS50835"/>
    </source>
</evidence>
<dbReference type="SMART" id="SM00406">
    <property type="entry name" value="IGv"/>
    <property type="match status" value="1"/>
</dbReference>
<dbReference type="Gene3D" id="2.60.40.10">
    <property type="entry name" value="Immunoglobulins"/>
    <property type="match status" value="1"/>
</dbReference>
<dbReference type="InterPro" id="IPR036179">
    <property type="entry name" value="Ig-like_dom_sf"/>
</dbReference>
<evidence type="ECO:0000313" key="9">
    <source>
        <dbReference type="Proteomes" id="UP001364617"/>
    </source>
</evidence>
<gene>
    <name evidence="8" type="ORF">R3I93_007373</name>
</gene>
<dbReference type="PANTHER" id="PTHR19367">
    <property type="entry name" value="T-CELL RECEPTOR ALPHA CHAIN V REGION"/>
    <property type="match status" value="1"/>
</dbReference>
<evidence type="ECO:0000256" key="5">
    <source>
        <dbReference type="ARBA" id="ARBA00043266"/>
    </source>
</evidence>
<evidence type="ECO:0000256" key="1">
    <source>
        <dbReference type="ARBA" id="ARBA00022729"/>
    </source>
</evidence>
<dbReference type="InterPro" id="IPR003599">
    <property type="entry name" value="Ig_sub"/>
</dbReference>
<protein>
    <recommendedName>
        <fullName evidence="7">Ig-like domain-containing protein</fullName>
    </recommendedName>
</protein>
<keyword evidence="4" id="KW-0393">Immunoglobulin domain</keyword>